<dbReference type="RefSeq" id="WP_022768927.1">
    <property type="nucleotide sequence ID" value="NC_022575.1"/>
</dbReference>
<organism evidence="1 2">
    <name type="scientific">Mycoplasma parvum str. Indiana</name>
    <dbReference type="NCBI Taxonomy" id="1403316"/>
    <lineage>
        <taxon>Bacteria</taxon>
        <taxon>Bacillati</taxon>
        <taxon>Mycoplasmatota</taxon>
        <taxon>Mollicutes</taxon>
        <taxon>Mycoplasmataceae</taxon>
        <taxon>Mycoplasma</taxon>
    </lineage>
</organism>
<proteinExistence type="predicted"/>
<dbReference type="KEGG" id="mpv:PRV_00510"/>
<dbReference type="Proteomes" id="UP000017119">
    <property type="component" value="Chromosome"/>
</dbReference>
<reference evidence="1 2" key="1">
    <citation type="journal article" date="2013" name="Genome Announc.">
        <title>Genome Sequence of Mycoplasma parvum (Formerly Eperythrozoon parvum), a Diminutive Hemoplasma of the Pig.</title>
        <authorList>
            <person name="do Nascimento N.C."/>
            <person name="Dos Santos A.P."/>
            <person name="Chu Y."/>
            <person name="Guimaraes A.M."/>
            <person name="Pagliaro A."/>
            <person name="Messick J.B."/>
        </authorList>
    </citation>
    <scope>NUCLEOTIDE SEQUENCE [LARGE SCALE GENOMIC DNA]</scope>
    <source>
        <strain evidence="1 2">Indiana</strain>
    </source>
</reference>
<evidence type="ECO:0000313" key="2">
    <source>
        <dbReference type="Proteomes" id="UP000017119"/>
    </source>
</evidence>
<accession>U5NBF4</accession>
<dbReference type="HOGENOM" id="CLU_1146219_0_0_14"/>
<dbReference type="EMBL" id="CP006771">
    <property type="protein sequence ID" value="AGX88871.1"/>
    <property type="molecule type" value="Genomic_DNA"/>
</dbReference>
<evidence type="ECO:0000313" key="1">
    <source>
        <dbReference type="EMBL" id="AGX88871.1"/>
    </source>
</evidence>
<keyword evidence="2" id="KW-1185">Reference proteome</keyword>
<dbReference type="PATRIC" id="fig|1403316.3.peg.80"/>
<dbReference type="AlphaFoldDB" id="U5NBF4"/>
<protein>
    <submittedName>
        <fullName evidence="1">Uncharacterized protein</fullName>
    </submittedName>
</protein>
<name>U5NBF4_9MOLU</name>
<dbReference type="STRING" id="1403316.PRV_00510"/>
<sequence length="223" mass="26217">MRHIGGGAIAAGIIGSEIKNNNISSGINFLGKNLKELFASNNTTPKTNNEWLNFSAISELITTIIQKYFKQFIEFLQALLEFDWKKFYGKFDVVAQNLGGIYKNISSLFKEWWNGLFTIEWKALFELLKKLTNTDNVKWTEFKNIKTFLNDLSENIKFEIKEFGQFTEEVQKITKKKNKSQEKKILKLTEQNINEFYECSIWNNNFAERLFINWWHSCSSKFE</sequence>
<gene>
    <name evidence="1" type="ORF">PRV_00510</name>
</gene>